<dbReference type="Gene3D" id="3.10.10.10">
    <property type="entry name" value="HIV Type 1 Reverse Transcriptase, subunit A, domain 1"/>
    <property type="match status" value="1"/>
</dbReference>
<dbReference type="PROSITE" id="PS50994">
    <property type="entry name" value="INTEGRASE"/>
    <property type="match status" value="1"/>
</dbReference>
<protein>
    <recommendedName>
        <fullName evidence="1">Integrase catalytic domain-containing protein</fullName>
    </recommendedName>
</protein>
<dbReference type="GO" id="GO:0042575">
    <property type="term" value="C:DNA polymerase complex"/>
    <property type="evidence" value="ECO:0007669"/>
    <property type="project" value="UniProtKB-ARBA"/>
</dbReference>
<proteinExistence type="predicted"/>
<dbReference type="Gene3D" id="3.30.420.10">
    <property type="entry name" value="Ribonuclease H-like superfamily/Ribonuclease H"/>
    <property type="match status" value="1"/>
</dbReference>
<evidence type="ECO:0000259" key="1">
    <source>
        <dbReference type="PROSITE" id="PS50994"/>
    </source>
</evidence>
<dbReference type="PANTHER" id="PTHR47331">
    <property type="entry name" value="PHD-TYPE DOMAIN-CONTAINING PROTEIN"/>
    <property type="match status" value="1"/>
</dbReference>
<gene>
    <name evidence="2" type="ORF">PYW07_012957</name>
</gene>
<dbReference type="Pfam" id="PF00665">
    <property type="entry name" value="rve"/>
    <property type="match status" value="1"/>
</dbReference>
<evidence type="ECO:0000313" key="3">
    <source>
        <dbReference type="Proteomes" id="UP001231518"/>
    </source>
</evidence>
<dbReference type="SUPFAM" id="SSF56672">
    <property type="entry name" value="DNA/RNA polymerases"/>
    <property type="match status" value="1"/>
</dbReference>
<comment type="caution">
    <text evidence="2">The sequence shown here is derived from an EMBL/GenBank/DDBJ whole genome shotgun (WGS) entry which is preliminary data.</text>
</comment>
<dbReference type="GO" id="GO:0015074">
    <property type="term" value="P:DNA integration"/>
    <property type="evidence" value="ECO:0007669"/>
    <property type="project" value="InterPro"/>
</dbReference>
<keyword evidence="3" id="KW-1185">Reference proteome</keyword>
<dbReference type="Proteomes" id="UP001231518">
    <property type="component" value="Chromosome 30"/>
</dbReference>
<reference evidence="2" key="1">
    <citation type="submission" date="2023-03" db="EMBL/GenBank/DDBJ databases">
        <title>Chromosome-level genomes of two armyworms, Mythimna separata and Mythimna loreyi, provide insights into the biosynthesis and reception of sex pheromones.</title>
        <authorList>
            <person name="Zhao H."/>
        </authorList>
    </citation>
    <scope>NUCLEOTIDE SEQUENCE</scope>
    <source>
        <strain evidence="2">BeijingLab</strain>
        <tissue evidence="2">Pupa</tissue>
    </source>
</reference>
<dbReference type="InterPro" id="IPR012337">
    <property type="entry name" value="RNaseH-like_sf"/>
</dbReference>
<dbReference type="SUPFAM" id="SSF53098">
    <property type="entry name" value="Ribonuclease H-like"/>
    <property type="match status" value="1"/>
</dbReference>
<dbReference type="InterPro" id="IPR040676">
    <property type="entry name" value="DUF5641"/>
</dbReference>
<dbReference type="InterPro" id="IPR036397">
    <property type="entry name" value="RNaseH_sf"/>
</dbReference>
<organism evidence="2 3">
    <name type="scientific">Mythimna separata</name>
    <name type="common">Oriental armyworm</name>
    <name type="synonym">Pseudaletia separata</name>
    <dbReference type="NCBI Taxonomy" id="271217"/>
    <lineage>
        <taxon>Eukaryota</taxon>
        <taxon>Metazoa</taxon>
        <taxon>Ecdysozoa</taxon>
        <taxon>Arthropoda</taxon>
        <taxon>Hexapoda</taxon>
        <taxon>Insecta</taxon>
        <taxon>Pterygota</taxon>
        <taxon>Neoptera</taxon>
        <taxon>Endopterygota</taxon>
        <taxon>Lepidoptera</taxon>
        <taxon>Glossata</taxon>
        <taxon>Ditrysia</taxon>
        <taxon>Noctuoidea</taxon>
        <taxon>Noctuidae</taxon>
        <taxon>Noctuinae</taxon>
        <taxon>Hadenini</taxon>
        <taxon>Mythimna</taxon>
    </lineage>
</organism>
<evidence type="ECO:0000313" key="2">
    <source>
        <dbReference type="EMBL" id="KAJ8706879.1"/>
    </source>
</evidence>
<sequence length="459" mass="52124">MADIHDMFLRVNVRKEDRDSLRFLWRGSRRTGKPEEYKMSSIIFRAASSPATAIYIMNKNAEEFKKTHPEAVKAINRNHYMDDYLQSFASTAEAKKISKEVRDIHARANFHLKGWASNNLAVLSEVEDTNKEDSLQLMKEEKTLGLRWLVKEDTLAVNVGLRITSKDLQDGRRIEKGWGTLFTCLTTRAVHLELMPSLSTSSMIMALRRMAARRGTPRTIFSDNGTNFVLAKKELEEAAQEKGIKWKFIPPGTPNMGGAWERLVRTVKTALAVVLNERSPPEEVLHMLMTEVEHIVNSRPLTSVSMDPEDEESLTPNHFLLGRSCEAMAPGEFDDSQLNGKANRKTTQRLADHFWRRWIKEYLPLLMPRKLEGEETKDPKEGDIVLIVDGTLPRNSWPRGEVVKTYPGPDGRTRVLDVRTSGGILRRPTRRIIVLVPAASSPPEDEVLRTVGENISDDK</sequence>
<accession>A0AAD8DL08</accession>
<dbReference type="Gene3D" id="3.30.70.270">
    <property type="match status" value="1"/>
</dbReference>
<dbReference type="AlphaFoldDB" id="A0AAD8DL08"/>
<dbReference type="Pfam" id="PF18701">
    <property type="entry name" value="DUF5641"/>
    <property type="match status" value="1"/>
</dbReference>
<dbReference type="GO" id="GO:0071897">
    <property type="term" value="P:DNA biosynthetic process"/>
    <property type="evidence" value="ECO:0007669"/>
    <property type="project" value="UniProtKB-ARBA"/>
</dbReference>
<name>A0AAD8DL08_MYTSE</name>
<dbReference type="PANTHER" id="PTHR47331:SF1">
    <property type="entry name" value="GAG-LIKE PROTEIN"/>
    <property type="match status" value="1"/>
</dbReference>
<dbReference type="GO" id="GO:0003676">
    <property type="term" value="F:nucleic acid binding"/>
    <property type="evidence" value="ECO:0007669"/>
    <property type="project" value="InterPro"/>
</dbReference>
<dbReference type="InterPro" id="IPR043502">
    <property type="entry name" value="DNA/RNA_pol_sf"/>
</dbReference>
<dbReference type="InterPro" id="IPR043128">
    <property type="entry name" value="Rev_trsase/Diguanyl_cyclase"/>
</dbReference>
<feature type="domain" description="Integrase catalytic" evidence="1">
    <location>
        <begin position="139"/>
        <end position="324"/>
    </location>
</feature>
<dbReference type="InterPro" id="IPR001584">
    <property type="entry name" value="Integrase_cat-core"/>
</dbReference>
<dbReference type="EMBL" id="JARGEI010000028">
    <property type="protein sequence ID" value="KAJ8706879.1"/>
    <property type="molecule type" value="Genomic_DNA"/>
</dbReference>